<proteinExistence type="predicted"/>
<comment type="caution">
    <text evidence="5">The sequence shown here is derived from an EMBL/GenBank/DDBJ whole genome shotgun (WGS) entry which is preliminary data.</text>
</comment>
<dbReference type="GO" id="GO:0005524">
    <property type="term" value="F:ATP binding"/>
    <property type="evidence" value="ECO:0007669"/>
    <property type="project" value="UniProtKB-KW"/>
</dbReference>
<evidence type="ECO:0000313" key="5">
    <source>
        <dbReference type="EMBL" id="PWB97604.1"/>
    </source>
</evidence>
<dbReference type="InterPro" id="IPR003593">
    <property type="entry name" value="AAA+_ATPase"/>
</dbReference>
<dbReference type="Pfam" id="PF08352">
    <property type="entry name" value="oligo_HPY"/>
    <property type="match status" value="1"/>
</dbReference>
<keyword evidence="2" id="KW-0547">Nucleotide-binding</keyword>
<feature type="domain" description="ABC transporter" evidence="4">
    <location>
        <begin position="293"/>
        <end position="534"/>
    </location>
</feature>
<dbReference type="InterPro" id="IPR017871">
    <property type="entry name" value="ABC_transporter-like_CS"/>
</dbReference>
<dbReference type="AlphaFoldDB" id="A0A2U1T136"/>
<dbReference type="CDD" id="cd03257">
    <property type="entry name" value="ABC_NikE_OppD_transporters"/>
    <property type="match status" value="2"/>
</dbReference>
<reference evidence="6" key="1">
    <citation type="submission" date="2018-04" db="EMBL/GenBank/DDBJ databases">
        <authorList>
            <person name="Liu S."/>
            <person name="Wang Z."/>
            <person name="Li J."/>
        </authorList>
    </citation>
    <scope>NUCLEOTIDE SEQUENCE [LARGE SCALE GENOMIC DNA]</scope>
    <source>
        <strain evidence="6">S1194</strain>
    </source>
</reference>
<keyword evidence="3 5" id="KW-0067">ATP-binding</keyword>
<dbReference type="EMBL" id="QEEX01000001">
    <property type="protein sequence ID" value="PWB97604.1"/>
    <property type="molecule type" value="Genomic_DNA"/>
</dbReference>
<dbReference type="Pfam" id="PF00005">
    <property type="entry name" value="ABC_tran"/>
    <property type="match status" value="2"/>
</dbReference>
<evidence type="ECO:0000313" key="6">
    <source>
        <dbReference type="Proteomes" id="UP000244978"/>
    </source>
</evidence>
<dbReference type="PANTHER" id="PTHR43776">
    <property type="entry name" value="TRANSPORT ATP-BINDING PROTEIN"/>
    <property type="match status" value="1"/>
</dbReference>
<feature type="domain" description="ABC transporter" evidence="4">
    <location>
        <begin position="10"/>
        <end position="267"/>
    </location>
</feature>
<dbReference type="Proteomes" id="UP000244978">
    <property type="component" value="Unassembled WGS sequence"/>
</dbReference>
<dbReference type="Gene3D" id="3.40.50.300">
    <property type="entry name" value="P-loop containing nucleotide triphosphate hydrolases"/>
    <property type="match status" value="2"/>
</dbReference>
<dbReference type="GO" id="GO:0016887">
    <property type="term" value="F:ATP hydrolysis activity"/>
    <property type="evidence" value="ECO:0007669"/>
    <property type="project" value="InterPro"/>
</dbReference>
<keyword evidence="1" id="KW-0813">Transport</keyword>
<sequence>MSTRNDVVVVKDLRVAYREGRLSARGAETEVVHGVSFELGRGETLALVGQSGSGKSTIALAVAGLLPANGRITAGTVSVSTAGGSLDVTSLRQSSWQGLRGTTIGFVPQDPLSSLDPLRRVGHQIAQSLLLHNVVPRSDVAAAVVSLLDRVGVRNPQQRARAYPHELSGGQLQRVLIAIAISANPSILIADEPTSALDVTVQRTILDQLAELQSDLGLGVLFITHDLALAQERSDAIAVLNRGELKEYGSAHRVLDSPRDAYTVALLANAPALSLNKYDDRAHRPAPDAPAIIEVDRVTKFYGPPQGAPTLGAVSLSLAEGEIHALVGESGSGKTTLARVIAGLTGFSSGQVRVGDALLTQHPQLVNHNARTVQLVYQNALAAIDPRYSAGRAIEEPLIINGVGNRAQRAAAVSEALDLVALPSTVLDRRPRELSGGQRQRVALARALVLAPQALVLDEPTSALDVIVQAQIIDLLLDLQEKLGLSYLLISHDLSLVRQVAHRVSVLERGTIVEHGDVRTIFDSPRHDYTAELINAIPGRRPVATVGAA</sequence>
<evidence type="ECO:0000256" key="3">
    <source>
        <dbReference type="ARBA" id="ARBA00022840"/>
    </source>
</evidence>
<dbReference type="InterPro" id="IPR027417">
    <property type="entry name" value="P-loop_NTPase"/>
</dbReference>
<evidence type="ECO:0000256" key="2">
    <source>
        <dbReference type="ARBA" id="ARBA00022741"/>
    </source>
</evidence>
<dbReference type="SUPFAM" id="SSF52540">
    <property type="entry name" value="P-loop containing nucleoside triphosphate hydrolases"/>
    <property type="match status" value="2"/>
</dbReference>
<dbReference type="PANTHER" id="PTHR43776:SF8">
    <property type="entry name" value="ABC TRANSPORTER, ATP-BINDING PROTEIN"/>
    <property type="match status" value="1"/>
</dbReference>
<dbReference type="InterPro" id="IPR050319">
    <property type="entry name" value="ABC_transp_ATP-bind"/>
</dbReference>
<accession>A0A2U1T136</accession>
<dbReference type="InterPro" id="IPR003439">
    <property type="entry name" value="ABC_transporter-like_ATP-bd"/>
</dbReference>
<evidence type="ECO:0000259" key="4">
    <source>
        <dbReference type="PROSITE" id="PS50893"/>
    </source>
</evidence>
<dbReference type="GO" id="GO:0015833">
    <property type="term" value="P:peptide transport"/>
    <property type="evidence" value="ECO:0007669"/>
    <property type="project" value="InterPro"/>
</dbReference>
<protein>
    <submittedName>
        <fullName evidence="5">ABC transporter ATP-binding protein</fullName>
    </submittedName>
</protein>
<name>A0A2U1T136_9MICO</name>
<dbReference type="NCBIfam" id="NF008453">
    <property type="entry name" value="PRK11308.1"/>
    <property type="match status" value="2"/>
</dbReference>
<evidence type="ECO:0000256" key="1">
    <source>
        <dbReference type="ARBA" id="ARBA00022448"/>
    </source>
</evidence>
<dbReference type="RefSeq" id="WP_108997509.1">
    <property type="nucleotide sequence ID" value="NZ_QEEX01000001.1"/>
</dbReference>
<dbReference type="PROSITE" id="PS50893">
    <property type="entry name" value="ABC_TRANSPORTER_2"/>
    <property type="match status" value="2"/>
</dbReference>
<keyword evidence="6" id="KW-1185">Reference proteome</keyword>
<gene>
    <name evidence="5" type="ORF">DF220_06990</name>
</gene>
<dbReference type="PROSITE" id="PS00211">
    <property type="entry name" value="ABC_TRANSPORTER_1"/>
    <property type="match status" value="2"/>
</dbReference>
<dbReference type="SMART" id="SM00382">
    <property type="entry name" value="AAA"/>
    <property type="match status" value="2"/>
</dbReference>
<organism evidence="5 6">
    <name type="scientific">Homoserinimonas hongtaonis</name>
    <dbReference type="NCBI Taxonomy" id="2079791"/>
    <lineage>
        <taxon>Bacteria</taxon>
        <taxon>Bacillati</taxon>
        <taxon>Actinomycetota</taxon>
        <taxon>Actinomycetes</taxon>
        <taxon>Micrococcales</taxon>
        <taxon>Microbacteriaceae</taxon>
        <taxon>Homoserinimonas</taxon>
    </lineage>
</organism>
<dbReference type="InterPro" id="IPR013563">
    <property type="entry name" value="Oligopep_ABC_C"/>
</dbReference>
<dbReference type="GO" id="GO:0055085">
    <property type="term" value="P:transmembrane transport"/>
    <property type="evidence" value="ECO:0007669"/>
    <property type="project" value="UniProtKB-ARBA"/>
</dbReference>